<dbReference type="Proteomes" id="UP000297777">
    <property type="component" value="Unassembled WGS sequence"/>
</dbReference>
<evidence type="ECO:0000256" key="1">
    <source>
        <dbReference type="SAM" id="SignalP"/>
    </source>
</evidence>
<protein>
    <submittedName>
        <fullName evidence="2">Uncharacterized protein</fullName>
    </submittedName>
</protein>
<keyword evidence="1" id="KW-0732">Signal</keyword>
<dbReference type="EMBL" id="PQXH01000026">
    <property type="protein sequence ID" value="TGO16594.1"/>
    <property type="molecule type" value="Genomic_DNA"/>
</dbReference>
<gene>
    <name evidence="2" type="ORF">BTUL_0026g00480</name>
</gene>
<proteinExistence type="predicted"/>
<feature type="chain" id="PRO_5021202823" evidence="1">
    <location>
        <begin position="27"/>
        <end position="140"/>
    </location>
</feature>
<comment type="caution">
    <text evidence="2">The sequence shown here is derived from an EMBL/GenBank/DDBJ whole genome shotgun (WGS) entry which is preliminary data.</text>
</comment>
<accession>A0A4Z1EVZ6</accession>
<sequence length="140" mass="15459">MIFQRVQIFIIFQIFLIFALISSALAKGQSTTKTTQKAKPTKDNSLKSCVYQTPAGFSNDPVATKSKYTVTVTAGITVSTSVYDGCCFLENPPKECSSEQCHGACTEKPKNGKKSSAQRSVENSERLWSKFFAAMMFFLL</sequence>
<evidence type="ECO:0000313" key="3">
    <source>
        <dbReference type="Proteomes" id="UP000297777"/>
    </source>
</evidence>
<dbReference type="AlphaFoldDB" id="A0A4Z1EVZ6"/>
<keyword evidence="3" id="KW-1185">Reference proteome</keyword>
<organism evidence="2 3">
    <name type="scientific">Botrytis tulipae</name>
    <dbReference type="NCBI Taxonomy" id="87230"/>
    <lineage>
        <taxon>Eukaryota</taxon>
        <taxon>Fungi</taxon>
        <taxon>Dikarya</taxon>
        <taxon>Ascomycota</taxon>
        <taxon>Pezizomycotina</taxon>
        <taxon>Leotiomycetes</taxon>
        <taxon>Helotiales</taxon>
        <taxon>Sclerotiniaceae</taxon>
        <taxon>Botrytis</taxon>
    </lineage>
</organism>
<feature type="signal peptide" evidence="1">
    <location>
        <begin position="1"/>
        <end position="26"/>
    </location>
</feature>
<evidence type="ECO:0000313" key="2">
    <source>
        <dbReference type="EMBL" id="TGO16594.1"/>
    </source>
</evidence>
<dbReference type="OrthoDB" id="3552265at2759"/>
<name>A0A4Z1EVZ6_9HELO</name>
<reference evidence="2 3" key="1">
    <citation type="submission" date="2017-12" db="EMBL/GenBank/DDBJ databases">
        <title>Comparative genomics of Botrytis spp.</title>
        <authorList>
            <person name="Valero-Jimenez C.A."/>
            <person name="Tapia P."/>
            <person name="Veloso J."/>
            <person name="Silva-Moreno E."/>
            <person name="Staats M."/>
            <person name="Valdes J.H."/>
            <person name="Van Kan J.A.L."/>
        </authorList>
    </citation>
    <scope>NUCLEOTIDE SEQUENCE [LARGE SCALE GENOMIC DNA]</scope>
    <source>
        <strain evidence="2 3">Bt9001</strain>
    </source>
</reference>